<evidence type="ECO:0000313" key="2">
    <source>
        <dbReference type="EMBL" id="SDO86000.1"/>
    </source>
</evidence>
<feature type="chain" id="PRO_5045703583" evidence="1">
    <location>
        <begin position="17"/>
        <end position="91"/>
    </location>
</feature>
<gene>
    <name evidence="2" type="ORF">SAMN04488061_1840</name>
</gene>
<keyword evidence="1" id="KW-0732">Signal</keyword>
<evidence type="ECO:0000256" key="1">
    <source>
        <dbReference type="SAM" id="SignalP"/>
    </source>
</evidence>
<organism evidence="2 3">
    <name type="scientific">Filomicrobium insigne</name>
    <dbReference type="NCBI Taxonomy" id="418854"/>
    <lineage>
        <taxon>Bacteria</taxon>
        <taxon>Pseudomonadati</taxon>
        <taxon>Pseudomonadota</taxon>
        <taxon>Alphaproteobacteria</taxon>
        <taxon>Hyphomicrobiales</taxon>
        <taxon>Hyphomicrobiaceae</taxon>
        <taxon>Filomicrobium</taxon>
    </lineage>
</organism>
<name>A0A1H0N0V4_9HYPH</name>
<sequence length="91" mass="9834">MAAASLLVLLTAPVHAKTCADQTVWARGEPSVLQWLAKAKTKANWRAKVRALPDLGDPFANWERAENATEHCVSGPSGTVCDFEGTPCRKD</sequence>
<evidence type="ECO:0000313" key="3">
    <source>
        <dbReference type="Proteomes" id="UP000198795"/>
    </source>
</evidence>
<proteinExistence type="predicted"/>
<dbReference type="EMBL" id="FNJC01000002">
    <property type="protein sequence ID" value="SDO86000.1"/>
    <property type="molecule type" value="Genomic_DNA"/>
</dbReference>
<dbReference type="Proteomes" id="UP000198795">
    <property type="component" value="Unassembled WGS sequence"/>
</dbReference>
<feature type="signal peptide" evidence="1">
    <location>
        <begin position="1"/>
        <end position="16"/>
    </location>
</feature>
<reference evidence="2 3" key="1">
    <citation type="submission" date="2016-10" db="EMBL/GenBank/DDBJ databases">
        <authorList>
            <person name="Varghese N."/>
            <person name="Submissions S."/>
        </authorList>
    </citation>
    <scope>NUCLEOTIDE SEQUENCE [LARGE SCALE GENOMIC DNA]</scope>
    <source>
        <strain evidence="2 3">CGMCC 1.6497</strain>
    </source>
</reference>
<comment type="caution">
    <text evidence="2">The sequence shown here is derived from an EMBL/GenBank/DDBJ whole genome shotgun (WGS) entry which is preliminary data.</text>
</comment>
<keyword evidence="3" id="KW-1185">Reference proteome</keyword>
<accession>A0A1H0N0V4</accession>
<protein>
    <submittedName>
        <fullName evidence="2">Uncharacterized protein</fullName>
    </submittedName>
</protein>